<evidence type="ECO:0000259" key="10">
    <source>
        <dbReference type="Pfam" id="PF00697"/>
    </source>
</evidence>
<name>A0A921E9L8_9BACT</name>
<dbReference type="Pfam" id="PF00697">
    <property type="entry name" value="PRAI"/>
    <property type="match status" value="1"/>
</dbReference>
<accession>A0A921E9L8</accession>
<keyword evidence="6 9" id="KW-0822">Tryptophan biosynthesis</keyword>
<dbReference type="EC" id="5.3.1.24" evidence="3 9"/>
<feature type="domain" description="N-(5'phosphoribosyl) anthranilate isomerase (PRAI)" evidence="10">
    <location>
        <begin position="7"/>
        <end position="206"/>
    </location>
</feature>
<gene>
    <name evidence="9" type="primary">trpF</name>
    <name evidence="11" type="ORF">K8V47_06905</name>
</gene>
<evidence type="ECO:0000256" key="4">
    <source>
        <dbReference type="ARBA" id="ARBA00022272"/>
    </source>
</evidence>
<evidence type="ECO:0000256" key="6">
    <source>
        <dbReference type="ARBA" id="ARBA00022822"/>
    </source>
</evidence>
<keyword evidence="5 9" id="KW-0028">Amino-acid biosynthesis</keyword>
<dbReference type="InterPro" id="IPR013785">
    <property type="entry name" value="Aldolase_TIM"/>
</dbReference>
<dbReference type="GO" id="GO:0000162">
    <property type="term" value="P:L-tryptophan biosynthetic process"/>
    <property type="evidence" value="ECO:0007669"/>
    <property type="project" value="UniProtKB-UniRule"/>
</dbReference>
<reference evidence="11" key="2">
    <citation type="submission" date="2021-09" db="EMBL/GenBank/DDBJ databases">
        <authorList>
            <person name="Gilroy R."/>
        </authorList>
    </citation>
    <scope>NUCLEOTIDE SEQUENCE</scope>
    <source>
        <strain evidence="11">4100</strain>
    </source>
</reference>
<dbReference type="PANTHER" id="PTHR42894:SF1">
    <property type="entry name" value="N-(5'-PHOSPHORIBOSYL)ANTHRANILATE ISOMERASE"/>
    <property type="match status" value="1"/>
</dbReference>
<reference evidence="11" key="1">
    <citation type="journal article" date="2021" name="PeerJ">
        <title>Extensive microbial diversity within the chicken gut microbiome revealed by metagenomics and culture.</title>
        <authorList>
            <person name="Gilroy R."/>
            <person name="Ravi A."/>
            <person name="Getino M."/>
            <person name="Pursley I."/>
            <person name="Horton D.L."/>
            <person name="Alikhan N.F."/>
            <person name="Baker D."/>
            <person name="Gharbi K."/>
            <person name="Hall N."/>
            <person name="Watson M."/>
            <person name="Adriaenssens E.M."/>
            <person name="Foster-Nyarko E."/>
            <person name="Jarju S."/>
            <person name="Secka A."/>
            <person name="Antonio M."/>
            <person name="Oren A."/>
            <person name="Chaudhuri R.R."/>
            <person name="La Ragione R."/>
            <person name="Hildebrand F."/>
            <person name="Pallen M.J."/>
        </authorList>
    </citation>
    <scope>NUCLEOTIDE SEQUENCE</scope>
    <source>
        <strain evidence="11">4100</strain>
    </source>
</reference>
<keyword evidence="7 9" id="KW-0057">Aromatic amino acid biosynthesis</keyword>
<dbReference type="Gene3D" id="3.20.20.70">
    <property type="entry name" value="Aldolase class I"/>
    <property type="match status" value="1"/>
</dbReference>
<evidence type="ECO:0000256" key="2">
    <source>
        <dbReference type="ARBA" id="ARBA00004664"/>
    </source>
</evidence>
<dbReference type="GO" id="GO:0004640">
    <property type="term" value="F:phosphoribosylanthranilate isomerase activity"/>
    <property type="evidence" value="ECO:0007669"/>
    <property type="project" value="UniProtKB-UniRule"/>
</dbReference>
<keyword evidence="8 9" id="KW-0413">Isomerase</keyword>
<dbReference type="EMBL" id="DYXT01000035">
    <property type="protein sequence ID" value="HJE39467.1"/>
    <property type="molecule type" value="Genomic_DNA"/>
</dbReference>
<evidence type="ECO:0000256" key="3">
    <source>
        <dbReference type="ARBA" id="ARBA00012572"/>
    </source>
</evidence>
<organism evidence="11 12">
    <name type="scientific">Candidatus Amulumruptor caecigallinarius</name>
    <dbReference type="NCBI Taxonomy" id="2109911"/>
    <lineage>
        <taxon>Bacteria</taxon>
        <taxon>Pseudomonadati</taxon>
        <taxon>Bacteroidota</taxon>
        <taxon>Bacteroidia</taxon>
        <taxon>Bacteroidales</taxon>
        <taxon>Muribaculaceae</taxon>
        <taxon>Candidatus Amulumruptor</taxon>
    </lineage>
</organism>
<dbReference type="InterPro" id="IPR011060">
    <property type="entry name" value="RibuloseP-bd_barrel"/>
</dbReference>
<sequence length="211" mass="23469">MIRDKKLKICGMRDADNIREIAALSPDYMGFIFYDKSPRSAIGMPQSNLSLLSSATRPVGVFVNESAETIHAICNAYGIDTVQLHGAETPLFCRELQSRGLHVWKAFGLDDGFDFSLLTPYKDTVEMFVFDTKTSAHGGSGQRFDWKILDRYTLDVPYLLSGGIGPEASDEVLRSFSRPHLAGIDLNSRFESSPGFKDSEKLTNFVITLTK</sequence>
<dbReference type="InterPro" id="IPR001240">
    <property type="entry name" value="PRAI_dom"/>
</dbReference>
<dbReference type="Proteomes" id="UP000711407">
    <property type="component" value="Unassembled WGS sequence"/>
</dbReference>
<dbReference type="PANTHER" id="PTHR42894">
    <property type="entry name" value="N-(5'-PHOSPHORIBOSYL)ANTHRANILATE ISOMERASE"/>
    <property type="match status" value="1"/>
</dbReference>
<evidence type="ECO:0000313" key="11">
    <source>
        <dbReference type="EMBL" id="HJE39467.1"/>
    </source>
</evidence>
<comment type="pathway">
    <text evidence="2 9">Amino-acid biosynthesis; L-tryptophan biosynthesis; L-tryptophan from chorismate: step 3/5.</text>
</comment>
<dbReference type="InterPro" id="IPR044643">
    <property type="entry name" value="TrpF_fam"/>
</dbReference>
<comment type="catalytic activity">
    <reaction evidence="1 9">
        <text>N-(5-phospho-beta-D-ribosyl)anthranilate = 1-(2-carboxyphenylamino)-1-deoxy-D-ribulose 5-phosphate</text>
        <dbReference type="Rhea" id="RHEA:21540"/>
        <dbReference type="ChEBI" id="CHEBI:18277"/>
        <dbReference type="ChEBI" id="CHEBI:58613"/>
        <dbReference type="EC" id="5.3.1.24"/>
    </reaction>
</comment>
<evidence type="ECO:0000256" key="5">
    <source>
        <dbReference type="ARBA" id="ARBA00022605"/>
    </source>
</evidence>
<comment type="similarity">
    <text evidence="9">Belongs to the TrpF family.</text>
</comment>
<dbReference type="CDD" id="cd00405">
    <property type="entry name" value="PRAI"/>
    <property type="match status" value="1"/>
</dbReference>
<comment type="caution">
    <text evidence="11">The sequence shown here is derived from an EMBL/GenBank/DDBJ whole genome shotgun (WGS) entry which is preliminary data.</text>
</comment>
<evidence type="ECO:0000256" key="8">
    <source>
        <dbReference type="ARBA" id="ARBA00023235"/>
    </source>
</evidence>
<dbReference type="HAMAP" id="MF_00135">
    <property type="entry name" value="PRAI"/>
    <property type="match status" value="1"/>
</dbReference>
<evidence type="ECO:0000313" key="12">
    <source>
        <dbReference type="Proteomes" id="UP000711407"/>
    </source>
</evidence>
<evidence type="ECO:0000256" key="1">
    <source>
        <dbReference type="ARBA" id="ARBA00001164"/>
    </source>
</evidence>
<protein>
    <recommendedName>
        <fullName evidence="4 9">N-(5'-phosphoribosyl)anthranilate isomerase</fullName>
        <shortName evidence="9">PRAI</shortName>
        <ecNumber evidence="3 9">5.3.1.24</ecNumber>
    </recommendedName>
</protein>
<proteinExistence type="inferred from homology"/>
<dbReference type="SUPFAM" id="SSF51366">
    <property type="entry name" value="Ribulose-phoshate binding barrel"/>
    <property type="match status" value="1"/>
</dbReference>
<evidence type="ECO:0000256" key="7">
    <source>
        <dbReference type="ARBA" id="ARBA00023141"/>
    </source>
</evidence>
<dbReference type="AlphaFoldDB" id="A0A921E9L8"/>
<evidence type="ECO:0000256" key="9">
    <source>
        <dbReference type="HAMAP-Rule" id="MF_00135"/>
    </source>
</evidence>